<gene>
    <name evidence="1" type="ORF">CLUP02_11548</name>
</gene>
<proteinExistence type="predicted"/>
<dbReference type="EMBL" id="CP019478">
    <property type="protein sequence ID" value="UQC86049.1"/>
    <property type="molecule type" value="Genomic_DNA"/>
</dbReference>
<evidence type="ECO:0000313" key="2">
    <source>
        <dbReference type="Proteomes" id="UP000830671"/>
    </source>
</evidence>
<dbReference type="Proteomes" id="UP000830671">
    <property type="component" value="Chromosome 6"/>
</dbReference>
<organism evidence="1 2">
    <name type="scientific">Colletotrichum lupini</name>
    <dbReference type="NCBI Taxonomy" id="145971"/>
    <lineage>
        <taxon>Eukaryota</taxon>
        <taxon>Fungi</taxon>
        <taxon>Dikarya</taxon>
        <taxon>Ascomycota</taxon>
        <taxon>Pezizomycotina</taxon>
        <taxon>Sordariomycetes</taxon>
        <taxon>Hypocreomycetidae</taxon>
        <taxon>Glomerellales</taxon>
        <taxon>Glomerellaceae</taxon>
        <taxon>Colletotrichum</taxon>
        <taxon>Colletotrichum acutatum species complex</taxon>
    </lineage>
</organism>
<evidence type="ECO:0000313" key="1">
    <source>
        <dbReference type="EMBL" id="UQC86049.1"/>
    </source>
</evidence>
<dbReference type="GeneID" id="73345526"/>
<dbReference type="AlphaFoldDB" id="A0A9Q8WJV4"/>
<keyword evidence="2" id="KW-1185">Reference proteome</keyword>
<accession>A0A9Q8WJV4</accession>
<name>A0A9Q8WJV4_9PEZI</name>
<dbReference type="KEGG" id="clup:CLUP02_11548"/>
<sequence length="70" mass="7754">MWLVQSTYRLVTAVAFSQLHPSLPTAYIHTALLRPNSLLAITRPTCRDSVSMRDLSADDANDTILLAILN</sequence>
<dbReference type="RefSeq" id="XP_049147661.1">
    <property type="nucleotide sequence ID" value="XM_049290516.1"/>
</dbReference>
<protein>
    <submittedName>
        <fullName evidence="1">Uncharacterized protein</fullName>
    </submittedName>
</protein>
<reference evidence="1" key="1">
    <citation type="journal article" date="2021" name="Mol. Plant Microbe Interact.">
        <title>Complete Genome Sequence of the Plant-Pathogenic Fungus Colletotrichum lupini.</title>
        <authorList>
            <person name="Baroncelli R."/>
            <person name="Pensec F."/>
            <person name="Da Lio D."/>
            <person name="Boufleur T."/>
            <person name="Vicente I."/>
            <person name="Sarrocco S."/>
            <person name="Picot A."/>
            <person name="Baraldi E."/>
            <person name="Sukno S."/>
            <person name="Thon M."/>
            <person name="Le Floch G."/>
        </authorList>
    </citation>
    <scope>NUCLEOTIDE SEQUENCE</scope>
    <source>
        <strain evidence="1">IMI 504893</strain>
    </source>
</reference>